<accession>A0A0G0JSU8</accession>
<organism evidence="1 2">
    <name type="scientific">Candidatus Falkowbacteria bacterium GW2011_GWE1_38_31</name>
    <dbReference type="NCBI Taxonomy" id="1618638"/>
    <lineage>
        <taxon>Bacteria</taxon>
        <taxon>Candidatus Falkowiibacteriota</taxon>
    </lineage>
</organism>
<sequence length="220" mass="26195">MTTKKTIKPKTKNLPASEIDLQVLAHEGTKEAINKIEAYLKSEKDPEKKDYAEMALEECELFYYSPANEKEEEEFLLCYIIQEKEDYILELEMKIDRMSAGMDRFALEKKVHEKVLLKHKNKKEDWKYFCLDDYVSMDRQKLEELKESIAYEKAWIAEAKKIITTARYKPCIPKRHLEHFDFDFDEEMDDYDDDCCDCDDCCCDYDDGFEDEIKKSDVPF</sequence>
<evidence type="ECO:0000313" key="2">
    <source>
        <dbReference type="Proteomes" id="UP000034022"/>
    </source>
</evidence>
<protein>
    <submittedName>
        <fullName evidence="1">Uncharacterized protein</fullName>
    </submittedName>
</protein>
<dbReference type="Proteomes" id="UP000034022">
    <property type="component" value="Unassembled WGS sequence"/>
</dbReference>
<name>A0A0G0JSU8_9BACT</name>
<proteinExistence type="predicted"/>
<comment type="caution">
    <text evidence="1">The sequence shown here is derived from an EMBL/GenBank/DDBJ whole genome shotgun (WGS) entry which is preliminary data.</text>
</comment>
<dbReference type="AlphaFoldDB" id="A0A0G0JSU8"/>
<evidence type="ECO:0000313" key="1">
    <source>
        <dbReference type="EMBL" id="KKQ69707.1"/>
    </source>
</evidence>
<dbReference type="EMBL" id="LBUU01000010">
    <property type="protein sequence ID" value="KKQ69707.1"/>
    <property type="molecule type" value="Genomic_DNA"/>
</dbReference>
<reference evidence="1 2" key="1">
    <citation type="journal article" date="2015" name="Nature">
        <title>rRNA introns, odd ribosomes, and small enigmatic genomes across a large radiation of phyla.</title>
        <authorList>
            <person name="Brown C.T."/>
            <person name="Hug L.A."/>
            <person name="Thomas B.C."/>
            <person name="Sharon I."/>
            <person name="Castelle C.J."/>
            <person name="Singh A."/>
            <person name="Wilkins M.J."/>
            <person name="Williams K.H."/>
            <person name="Banfield J.F."/>
        </authorList>
    </citation>
    <scope>NUCLEOTIDE SEQUENCE [LARGE SCALE GENOMIC DNA]</scope>
</reference>
<gene>
    <name evidence="1" type="ORF">US91_C0010G0003</name>
</gene>